<dbReference type="GO" id="GO:0005737">
    <property type="term" value="C:cytoplasm"/>
    <property type="evidence" value="ECO:0000318"/>
    <property type="project" value="GO_Central"/>
</dbReference>
<dbReference type="SUPFAM" id="SSF51556">
    <property type="entry name" value="Metallo-dependent hydrolases"/>
    <property type="match status" value="1"/>
</dbReference>
<dbReference type="PANTHER" id="PTHR43668">
    <property type="entry name" value="ALLANTOINASE"/>
    <property type="match status" value="1"/>
</dbReference>
<dbReference type="PANTHER" id="PTHR43668:SF2">
    <property type="entry name" value="ALLANTOINASE"/>
    <property type="match status" value="1"/>
</dbReference>
<evidence type="ECO:0000256" key="6">
    <source>
        <dbReference type="ARBA" id="ARBA00012863"/>
    </source>
</evidence>
<evidence type="ECO:0000259" key="12">
    <source>
        <dbReference type="Pfam" id="PF01979"/>
    </source>
</evidence>
<comment type="subunit">
    <text evidence="5">Homotetramer.</text>
</comment>
<feature type="chain" id="PRO_5003122199" description="allantoinase" evidence="11">
    <location>
        <begin position="26"/>
        <end position="500"/>
    </location>
</feature>
<evidence type="ECO:0000313" key="15">
    <source>
        <dbReference type="Proteomes" id="UP000001514"/>
    </source>
</evidence>
<dbReference type="OMA" id="SRLHVCH"/>
<comment type="function">
    <text evidence="10">Catalyzes the conversion of allantoin (5-ureidohydantoin) to allantoate by hydrolytic cleavage of the five-member hydantoin ring. Catalyzes the first step of the ureide allantoin degradation followed by the sequential activity of AAH, UGLYAH and UAH which allows a complete purine breakdown without the intermediate generation of urea.</text>
</comment>
<dbReference type="GO" id="GO:0008270">
    <property type="term" value="F:zinc ion binding"/>
    <property type="evidence" value="ECO:0007669"/>
    <property type="project" value="InterPro"/>
</dbReference>
<dbReference type="InterPro" id="IPR018228">
    <property type="entry name" value="DNase_TatD-rel_CS"/>
</dbReference>
<feature type="domain" description="Allantoinase composite" evidence="13">
    <location>
        <begin position="32"/>
        <end position="87"/>
    </location>
</feature>
<dbReference type="PROSITE" id="PS01137">
    <property type="entry name" value="TATD_1"/>
    <property type="match status" value="1"/>
</dbReference>
<dbReference type="InterPro" id="IPR011059">
    <property type="entry name" value="Metal-dep_hydrolase_composite"/>
</dbReference>
<accession>D8RXC0</accession>
<dbReference type="Gramene" id="EFJ23232">
    <property type="protein sequence ID" value="EFJ23232"/>
    <property type="gene ID" value="SELMODRAFT_150743"/>
</dbReference>
<dbReference type="SUPFAM" id="SSF51338">
    <property type="entry name" value="Composite domain of metallo-dependent hydrolases"/>
    <property type="match status" value="1"/>
</dbReference>
<sequence>MESQAGLAFVSLAILLFAIAGANQALDRCSLLPIDHFFLFSKRVITPAGIISASVEIDNGKVVSILEREEAPSKEINGVPVMDYGNAVVMPGLIDAHVHLNEPGREEWEGFVTGTMAAAAGGVTSLVDMPLNNFPTTTSSELLKLKLASAAEKLMVDVGFWGGLVPENAANLTILEELLDSGALGLKSFMCPSGINDFPMTTGQHIQAALPVLAKYGRPLLVHAEKEQPGVKSSQVDKDPRLYSTHLESRPNSWEQEAIRDLLDVAKDTAPGGKAEGARVHIVHLSDADESMQMIKKAKAQGLNVSVETCTHYLAFSSDNIGDGDTRYKCAPPIRSEVNRKKLWNAVNDDFFDLLSSDHSPSPSDMKLPEEGDFMRAWGGISSLQFVLPATWTAGIPHGLTLEKLSNLWSRGPAKLANIYSSKGSLEPGKDADIVVWDPESSFVIDENYTIFHKHKLTPYAGQTLYGRVITTIVRGQHVYQEGHHATQPCGKVLLAKSTS</sequence>
<comment type="catalytic activity">
    <reaction evidence="1">
        <text>(S)-allantoin + H2O = allantoate + H(+)</text>
        <dbReference type="Rhea" id="RHEA:17029"/>
        <dbReference type="ChEBI" id="CHEBI:15377"/>
        <dbReference type="ChEBI" id="CHEBI:15378"/>
        <dbReference type="ChEBI" id="CHEBI:15678"/>
        <dbReference type="ChEBI" id="CHEBI:17536"/>
        <dbReference type="EC" id="3.5.2.5"/>
    </reaction>
</comment>
<dbReference type="FunFam" id="3.20.20.140:FF:000032">
    <property type="entry name" value="Allantoinase Dal1"/>
    <property type="match status" value="1"/>
</dbReference>
<evidence type="ECO:0000259" key="13">
    <source>
        <dbReference type="Pfam" id="PF24890"/>
    </source>
</evidence>
<dbReference type="GO" id="GO:0006145">
    <property type="term" value="P:purine nucleobase catabolic process"/>
    <property type="evidence" value="ECO:0000318"/>
    <property type="project" value="GO_Central"/>
</dbReference>
<dbReference type="InterPro" id="IPR032466">
    <property type="entry name" value="Metal_Hydrolase"/>
</dbReference>
<dbReference type="InParanoid" id="D8RXC0"/>
<keyword evidence="8" id="KW-0378">Hydrolase</keyword>
<dbReference type="Gene3D" id="3.20.20.140">
    <property type="entry name" value="Metal-dependent hydrolases"/>
    <property type="match status" value="1"/>
</dbReference>
<evidence type="ECO:0000256" key="5">
    <source>
        <dbReference type="ARBA" id="ARBA00011881"/>
    </source>
</evidence>
<proteinExistence type="inferred from homology"/>
<evidence type="ECO:0000313" key="14">
    <source>
        <dbReference type="EMBL" id="EFJ23232.1"/>
    </source>
</evidence>
<name>D8RXC0_SELML</name>
<dbReference type="EC" id="3.5.2.5" evidence="6"/>
<gene>
    <name evidence="14" type="ORF">SELMODRAFT_150743</name>
</gene>
<feature type="signal peptide" evidence="11">
    <location>
        <begin position="1"/>
        <end position="25"/>
    </location>
</feature>
<dbReference type="GO" id="GO:0000256">
    <property type="term" value="P:allantoin catabolic process"/>
    <property type="evidence" value="ECO:0007669"/>
    <property type="project" value="UniProtKB-UniPathway"/>
</dbReference>
<feature type="domain" description="Amidohydrolase-related" evidence="12">
    <location>
        <begin position="88"/>
        <end position="478"/>
    </location>
</feature>
<protein>
    <recommendedName>
        <fullName evidence="6">allantoinase</fullName>
        <ecNumber evidence="6">3.5.2.5</ecNumber>
    </recommendedName>
</protein>
<dbReference type="HOGENOM" id="CLU_015572_4_1_1"/>
<evidence type="ECO:0000256" key="4">
    <source>
        <dbReference type="ARBA" id="ARBA00010368"/>
    </source>
</evidence>
<dbReference type="eggNOG" id="KOG2584">
    <property type="taxonomic scope" value="Eukaryota"/>
</dbReference>
<comment type="cofactor">
    <cofactor evidence="2">
        <name>Zn(2+)</name>
        <dbReference type="ChEBI" id="CHEBI:29105"/>
    </cofactor>
</comment>
<evidence type="ECO:0000256" key="2">
    <source>
        <dbReference type="ARBA" id="ARBA00001947"/>
    </source>
</evidence>
<evidence type="ECO:0000256" key="10">
    <source>
        <dbReference type="ARBA" id="ARBA00053421"/>
    </source>
</evidence>
<dbReference type="UniPathway" id="UPA00395">
    <property type="reaction ID" value="UER00653"/>
</dbReference>
<dbReference type="Pfam" id="PF24890">
    <property type="entry name" value="ALN_composite"/>
    <property type="match status" value="1"/>
</dbReference>
<evidence type="ECO:0000256" key="1">
    <source>
        <dbReference type="ARBA" id="ARBA00001756"/>
    </source>
</evidence>
<evidence type="ECO:0000256" key="3">
    <source>
        <dbReference type="ARBA" id="ARBA00004968"/>
    </source>
</evidence>
<dbReference type="OrthoDB" id="10258955at2759"/>
<keyword evidence="7" id="KW-0479">Metal-binding</keyword>
<dbReference type="Pfam" id="PF01979">
    <property type="entry name" value="Amidohydro_1"/>
    <property type="match status" value="1"/>
</dbReference>
<dbReference type="PROSITE" id="PS00482">
    <property type="entry name" value="DIHYDROOROTASE_1"/>
    <property type="match status" value="1"/>
</dbReference>
<evidence type="ECO:0000256" key="8">
    <source>
        <dbReference type="ARBA" id="ARBA00022801"/>
    </source>
</evidence>
<dbReference type="FunCoup" id="D8RXC0">
    <property type="interactions" value="17"/>
</dbReference>
<organism evidence="15">
    <name type="scientific">Selaginella moellendorffii</name>
    <name type="common">Spikemoss</name>
    <dbReference type="NCBI Taxonomy" id="88036"/>
    <lineage>
        <taxon>Eukaryota</taxon>
        <taxon>Viridiplantae</taxon>
        <taxon>Streptophyta</taxon>
        <taxon>Embryophyta</taxon>
        <taxon>Tracheophyta</taxon>
        <taxon>Lycopodiopsida</taxon>
        <taxon>Selaginellales</taxon>
        <taxon>Selaginellaceae</taxon>
        <taxon>Selaginella</taxon>
    </lineage>
</organism>
<comment type="pathway">
    <text evidence="3">Nitrogen metabolism; (S)-allantoin degradation; allantoate from (S)-allantoin: step 1/1.</text>
</comment>
<evidence type="ECO:0000256" key="9">
    <source>
        <dbReference type="ARBA" id="ARBA00022833"/>
    </source>
</evidence>
<dbReference type="GO" id="GO:0050897">
    <property type="term" value="F:cobalt ion binding"/>
    <property type="evidence" value="ECO:0007669"/>
    <property type="project" value="InterPro"/>
</dbReference>
<reference evidence="14 15" key="1">
    <citation type="journal article" date="2011" name="Science">
        <title>The Selaginella genome identifies genetic changes associated with the evolution of vascular plants.</title>
        <authorList>
            <person name="Banks J.A."/>
            <person name="Nishiyama T."/>
            <person name="Hasebe M."/>
            <person name="Bowman J.L."/>
            <person name="Gribskov M."/>
            <person name="dePamphilis C."/>
            <person name="Albert V.A."/>
            <person name="Aono N."/>
            <person name="Aoyama T."/>
            <person name="Ambrose B.A."/>
            <person name="Ashton N.W."/>
            <person name="Axtell M.J."/>
            <person name="Barker E."/>
            <person name="Barker M.S."/>
            <person name="Bennetzen J.L."/>
            <person name="Bonawitz N.D."/>
            <person name="Chapple C."/>
            <person name="Cheng C."/>
            <person name="Correa L.G."/>
            <person name="Dacre M."/>
            <person name="DeBarry J."/>
            <person name="Dreyer I."/>
            <person name="Elias M."/>
            <person name="Engstrom E.M."/>
            <person name="Estelle M."/>
            <person name="Feng L."/>
            <person name="Finet C."/>
            <person name="Floyd S.K."/>
            <person name="Frommer W.B."/>
            <person name="Fujita T."/>
            <person name="Gramzow L."/>
            <person name="Gutensohn M."/>
            <person name="Harholt J."/>
            <person name="Hattori M."/>
            <person name="Heyl A."/>
            <person name="Hirai T."/>
            <person name="Hiwatashi Y."/>
            <person name="Ishikawa M."/>
            <person name="Iwata M."/>
            <person name="Karol K.G."/>
            <person name="Koehler B."/>
            <person name="Kolukisaoglu U."/>
            <person name="Kubo M."/>
            <person name="Kurata T."/>
            <person name="Lalonde S."/>
            <person name="Li K."/>
            <person name="Li Y."/>
            <person name="Litt A."/>
            <person name="Lyons E."/>
            <person name="Manning G."/>
            <person name="Maruyama T."/>
            <person name="Michael T.P."/>
            <person name="Mikami K."/>
            <person name="Miyazaki S."/>
            <person name="Morinaga S."/>
            <person name="Murata T."/>
            <person name="Mueller-Roeber B."/>
            <person name="Nelson D.R."/>
            <person name="Obara M."/>
            <person name="Oguri Y."/>
            <person name="Olmstead R.G."/>
            <person name="Onodera N."/>
            <person name="Petersen B.L."/>
            <person name="Pils B."/>
            <person name="Prigge M."/>
            <person name="Rensing S.A."/>
            <person name="Riano-Pachon D.M."/>
            <person name="Roberts A.W."/>
            <person name="Sato Y."/>
            <person name="Scheller H.V."/>
            <person name="Schulz B."/>
            <person name="Schulz C."/>
            <person name="Shakirov E.V."/>
            <person name="Shibagaki N."/>
            <person name="Shinohara N."/>
            <person name="Shippen D.E."/>
            <person name="Soerensen I."/>
            <person name="Sotooka R."/>
            <person name="Sugimoto N."/>
            <person name="Sugita M."/>
            <person name="Sumikawa N."/>
            <person name="Tanurdzic M."/>
            <person name="Theissen G."/>
            <person name="Ulvskov P."/>
            <person name="Wakazuki S."/>
            <person name="Weng J.K."/>
            <person name="Willats W.W."/>
            <person name="Wipf D."/>
            <person name="Wolf P.G."/>
            <person name="Yang L."/>
            <person name="Zimmer A.D."/>
            <person name="Zhu Q."/>
            <person name="Mitros T."/>
            <person name="Hellsten U."/>
            <person name="Loque D."/>
            <person name="Otillar R."/>
            <person name="Salamov A."/>
            <person name="Schmutz J."/>
            <person name="Shapiro H."/>
            <person name="Lindquist E."/>
            <person name="Lucas S."/>
            <person name="Rokhsar D."/>
            <person name="Grigoriev I.V."/>
        </authorList>
    </citation>
    <scope>NUCLEOTIDE SEQUENCE [LARGE SCALE GENOMIC DNA]</scope>
</reference>
<keyword evidence="15" id="KW-1185">Reference proteome</keyword>
<dbReference type="GO" id="GO:0004038">
    <property type="term" value="F:allantoinase activity"/>
    <property type="evidence" value="ECO:0000318"/>
    <property type="project" value="GO_Central"/>
</dbReference>
<dbReference type="InterPro" id="IPR017593">
    <property type="entry name" value="Allantoinase"/>
</dbReference>
<dbReference type="Proteomes" id="UP000001514">
    <property type="component" value="Unassembled WGS sequence"/>
</dbReference>
<evidence type="ECO:0000256" key="11">
    <source>
        <dbReference type="SAM" id="SignalP"/>
    </source>
</evidence>
<dbReference type="EMBL" id="GL377593">
    <property type="protein sequence ID" value="EFJ23232.1"/>
    <property type="molecule type" value="Genomic_DNA"/>
</dbReference>
<keyword evidence="11" id="KW-0732">Signal</keyword>
<evidence type="ECO:0000256" key="7">
    <source>
        <dbReference type="ARBA" id="ARBA00022723"/>
    </source>
</evidence>
<keyword evidence="9" id="KW-0862">Zinc</keyword>
<dbReference type="AlphaFoldDB" id="D8RXC0"/>
<dbReference type="InterPro" id="IPR050138">
    <property type="entry name" value="DHOase/Allantoinase_Hydrolase"/>
</dbReference>
<dbReference type="KEGG" id="smo:SELMODRAFT_150743"/>
<dbReference type="InterPro" id="IPR006680">
    <property type="entry name" value="Amidohydro-rel"/>
</dbReference>
<dbReference type="InterPro" id="IPR056854">
    <property type="entry name" value="ALN_composite"/>
</dbReference>
<dbReference type="NCBIfam" id="TIGR03178">
    <property type="entry name" value="allantoinase"/>
    <property type="match status" value="1"/>
</dbReference>
<comment type="similarity">
    <text evidence="4">Belongs to the metallo-dependent hydrolases superfamily. Allantoinase family.</text>
</comment>
<dbReference type="STRING" id="88036.D8RXC0"/>
<dbReference type="InterPro" id="IPR002195">
    <property type="entry name" value="Dihydroorotase_CS"/>
</dbReference>